<organism evidence="2 3">
    <name type="scientific">Solidesulfovibrio aerotolerans</name>
    <dbReference type="NCBI Taxonomy" id="295255"/>
    <lineage>
        <taxon>Bacteria</taxon>
        <taxon>Pseudomonadati</taxon>
        <taxon>Thermodesulfobacteriota</taxon>
        <taxon>Desulfovibrionia</taxon>
        <taxon>Desulfovibrionales</taxon>
        <taxon>Desulfovibrionaceae</taxon>
        <taxon>Solidesulfovibrio</taxon>
    </lineage>
</organism>
<dbReference type="RefSeq" id="WP_160960449.1">
    <property type="nucleotide sequence ID" value="NZ_WVUD01000012.1"/>
</dbReference>
<evidence type="ECO:0000313" key="2">
    <source>
        <dbReference type="EMBL" id="MYL83285.1"/>
    </source>
</evidence>
<feature type="transmembrane region" description="Helical" evidence="1">
    <location>
        <begin position="50"/>
        <end position="69"/>
    </location>
</feature>
<name>A0A7C9IL47_9BACT</name>
<evidence type="ECO:0000256" key="1">
    <source>
        <dbReference type="SAM" id="Phobius"/>
    </source>
</evidence>
<dbReference type="EMBL" id="WVUD01000012">
    <property type="protein sequence ID" value="MYL83285.1"/>
    <property type="molecule type" value="Genomic_DNA"/>
</dbReference>
<keyword evidence="3" id="KW-1185">Reference proteome</keyword>
<dbReference type="Proteomes" id="UP000482487">
    <property type="component" value="Unassembled WGS sequence"/>
</dbReference>
<keyword evidence="1" id="KW-1133">Transmembrane helix</keyword>
<reference evidence="2 3" key="1">
    <citation type="submission" date="2020-01" db="EMBL/GenBank/DDBJ databases">
        <title>Genome sequence of Desulfovibrio aerotolerans DSM 16695(T).</title>
        <authorList>
            <person name="Karnachuk O."/>
            <person name="Avakyan M."/>
            <person name="Mardanov A."/>
            <person name="Kadnikov V."/>
            <person name="Ravin N."/>
        </authorList>
    </citation>
    <scope>NUCLEOTIDE SEQUENCE [LARGE SCALE GENOMIC DNA]</scope>
    <source>
        <strain evidence="2 3">DSM 16695</strain>
    </source>
</reference>
<dbReference type="OrthoDB" id="5459806at2"/>
<evidence type="ECO:0000313" key="3">
    <source>
        <dbReference type="Proteomes" id="UP000482487"/>
    </source>
</evidence>
<comment type="caution">
    <text evidence="2">The sequence shown here is derived from an EMBL/GenBank/DDBJ whole genome shotgun (WGS) entry which is preliminary data.</text>
</comment>
<protein>
    <submittedName>
        <fullName evidence="2">Uncharacterized protein</fullName>
    </submittedName>
</protein>
<keyword evidence="1" id="KW-0812">Transmembrane</keyword>
<sequence>MIFERSSSPAPELNARQRWAVVAMDVAMLAEVTVSVYLASKQPDEFTPVFMKVFFSMLIPTLAAGIFAIRRFRDRSAPDAGVEA</sequence>
<dbReference type="AlphaFoldDB" id="A0A7C9IL47"/>
<accession>A0A7C9IL47</accession>
<gene>
    <name evidence="2" type="ORF">GTA51_09085</name>
</gene>
<keyword evidence="1" id="KW-0472">Membrane</keyword>
<proteinExistence type="predicted"/>